<dbReference type="OrthoDB" id="2475196at2"/>
<dbReference type="InterPro" id="IPR010982">
    <property type="entry name" value="Lambda_DNA-bd_dom_sf"/>
</dbReference>
<reference evidence="2 3" key="1">
    <citation type="submission" date="2018-06" db="EMBL/GenBank/DDBJ databases">
        <authorList>
            <consortium name="Pathogen Informatics"/>
            <person name="Doyle S."/>
        </authorList>
    </citation>
    <scope>NUCLEOTIDE SEQUENCE [LARGE SCALE GENOMIC DNA]</scope>
    <source>
        <strain evidence="2 3">NCTC12224</strain>
    </source>
</reference>
<accession>A0A380KG72</accession>
<sequence>MKNTVNKKAVGARIRKIRLEKGMTLEEFGKLMGADKGIVSRWENGTSVPKAERLKTVAKLGDMTVEELLNGSPRYDWDKVEENLRDSYSFTIAGDLYSIPFEEKIFSKLKNTLENIEDVTFSSDDILTFYQDCIERNIIITDYSSLISYLKERVEEYNDIIQGVSDFDEKEDTDTGLLSAILGSRNKYLTLLNKAEGKQKKPIAKAATGLDS</sequence>
<feature type="domain" description="HTH cro/C1-type" evidence="1">
    <location>
        <begin position="14"/>
        <end position="68"/>
    </location>
</feature>
<dbReference type="GO" id="GO:0003677">
    <property type="term" value="F:DNA binding"/>
    <property type="evidence" value="ECO:0007669"/>
    <property type="project" value="InterPro"/>
</dbReference>
<proteinExistence type="predicted"/>
<evidence type="ECO:0000313" key="2">
    <source>
        <dbReference type="EMBL" id="SUN63888.1"/>
    </source>
</evidence>
<dbReference type="SUPFAM" id="SSF47413">
    <property type="entry name" value="lambda repressor-like DNA-binding domains"/>
    <property type="match status" value="1"/>
</dbReference>
<gene>
    <name evidence="2" type="ORF">NCTC12224_02680</name>
</gene>
<dbReference type="EMBL" id="UHFN01000007">
    <property type="protein sequence ID" value="SUN63888.1"/>
    <property type="molecule type" value="Genomic_DNA"/>
</dbReference>
<dbReference type="SMART" id="SM00530">
    <property type="entry name" value="HTH_XRE"/>
    <property type="match status" value="1"/>
</dbReference>
<dbReference type="CDD" id="cd00093">
    <property type="entry name" value="HTH_XRE"/>
    <property type="match status" value="1"/>
</dbReference>
<organism evidence="2 3">
    <name type="scientific">Streptococcus hyointestinalis</name>
    <dbReference type="NCBI Taxonomy" id="1337"/>
    <lineage>
        <taxon>Bacteria</taxon>
        <taxon>Bacillati</taxon>
        <taxon>Bacillota</taxon>
        <taxon>Bacilli</taxon>
        <taxon>Lactobacillales</taxon>
        <taxon>Streptococcaceae</taxon>
        <taxon>Streptococcus</taxon>
    </lineage>
</organism>
<dbReference type="AlphaFoldDB" id="A0A380KG72"/>
<keyword evidence="3" id="KW-1185">Reference proteome</keyword>
<dbReference type="Pfam" id="PF01381">
    <property type="entry name" value="HTH_3"/>
    <property type="match status" value="1"/>
</dbReference>
<protein>
    <submittedName>
        <fullName evidence="2">Repressor protein</fullName>
    </submittedName>
</protein>
<evidence type="ECO:0000259" key="1">
    <source>
        <dbReference type="PROSITE" id="PS50943"/>
    </source>
</evidence>
<dbReference type="Proteomes" id="UP000254924">
    <property type="component" value="Unassembled WGS sequence"/>
</dbReference>
<dbReference type="Gene3D" id="1.10.260.40">
    <property type="entry name" value="lambda repressor-like DNA-binding domains"/>
    <property type="match status" value="1"/>
</dbReference>
<dbReference type="InterPro" id="IPR001387">
    <property type="entry name" value="Cro/C1-type_HTH"/>
</dbReference>
<dbReference type="PROSITE" id="PS50943">
    <property type="entry name" value="HTH_CROC1"/>
    <property type="match status" value="1"/>
</dbReference>
<evidence type="ECO:0000313" key="3">
    <source>
        <dbReference type="Proteomes" id="UP000254924"/>
    </source>
</evidence>
<name>A0A380KG72_9STRE</name>